<dbReference type="PANTHER" id="PTHR24348">
    <property type="entry name" value="SERINE/THREONINE-PROTEIN KINASE UNC-51-RELATED"/>
    <property type="match status" value="1"/>
</dbReference>
<dbReference type="Pfam" id="PF00069">
    <property type="entry name" value="Pkinase"/>
    <property type="match status" value="1"/>
</dbReference>
<dbReference type="GO" id="GO:0035556">
    <property type="term" value="P:intracellular signal transduction"/>
    <property type="evidence" value="ECO:0000318"/>
    <property type="project" value="GO_Central"/>
</dbReference>
<dbReference type="STRING" id="5888.A0BNA8"/>
<dbReference type="GO" id="GO:0010506">
    <property type="term" value="P:regulation of autophagy"/>
    <property type="evidence" value="ECO:0007669"/>
    <property type="project" value="InterPro"/>
</dbReference>
<evidence type="ECO:0000256" key="2">
    <source>
        <dbReference type="ARBA" id="ARBA00022741"/>
    </source>
</evidence>
<dbReference type="InterPro" id="IPR008271">
    <property type="entry name" value="Ser/Thr_kinase_AS"/>
</dbReference>
<evidence type="ECO:0000256" key="4">
    <source>
        <dbReference type="ARBA" id="ARBA00022840"/>
    </source>
</evidence>
<dbReference type="SMART" id="SM00220">
    <property type="entry name" value="S_TKc"/>
    <property type="match status" value="1"/>
</dbReference>
<dbReference type="eggNOG" id="KOG0603">
    <property type="taxonomic scope" value="Eukaryota"/>
</dbReference>
<dbReference type="FunFam" id="1.10.510.10:FF:001796">
    <property type="entry name" value="UNC51-like kinase, putative"/>
    <property type="match status" value="1"/>
</dbReference>
<dbReference type="OMA" id="YIVMEQC"/>
<dbReference type="KEGG" id="ptm:GSPATT00030663001"/>
<dbReference type="PROSITE" id="PS00108">
    <property type="entry name" value="PROTEIN_KINASE_ST"/>
    <property type="match status" value="1"/>
</dbReference>
<dbReference type="SUPFAM" id="SSF56112">
    <property type="entry name" value="Protein kinase-like (PK-like)"/>
    <property type="match status" value="1"/>
</dbReference>
<feature type="domain" description="Protein kinase" evidence="5">
    <location>
        <begin position="10"/>
        <end position="284"/>
    </location>
</feature>
<organism evidence="6 7">
    <name type="scientific">Paramecium tetraurelia</name>
    <dbReference type="NCBI Taxonomy" id="5888"/>
    <lineage>
        <taxon>Eukaryota</taxon>
        <taxon>Sar</taxon>
        <taxon>Alveolata</taxon>
        <taxon>Ciliophora</taxon>
        <taxon>Intramacronucleata</taxon>
        <taxon>Oligohymenophorea</taxon>
        <taxon>Peniculida</taxon>
        <taxon>Parameciidae</taxon>
        <taxon>Paramecium</taxon>
    </lineage>
</organism>
<dbReference type="InterPro" id="IPR000719">
    <property type="entry name" value="Prot_kinase_dom"/>
</dbReference>
<dbReference type="GO" id="GO:0005524">
    <property type="term" value="F:ATP binding"/>
    <property type="evidence" value="ECO:0007669"/>
    <property type="project" value="UniProtKB-KW"/>
</dbReference>
<dbReference type="GO" id="GO:0009931">
    <property type="term" value="F:calcium-dependent protein serine/threonine kinase activity"/>
    <property type="evidence" value="ECO:0000318"/>
    <property type="project" value="GO_Central"/>
</dbReference>
<gene>
    <name evidence="6" type="ORF">GSPATT00030663001</name>
</gene>
<dbReference type="Gene3D" id="1.10.510.10">
    <property type="entry name" value="Transferase(Phosphotransferase) domain 1"/>
    <property type="match status" value="1"/>
</dbReference>
<keyword evidence="2" id="KW-0547">Nucleotide-binding</keyword>
<proteinExistence type="predicted"/>
<evidence type="ECO:0000256" key="1">
    <source>
        <dbReference type="ARBA" id="ARBA00022679"/>
    </source>
</evidence>
<dbReference type="OrthoDB" id="3256376at2759"/>
<dbReference type="PROSITE" id="PS50011">
    <property type="entry name" value="PROTEIN_KINASE_DOM"/>
    <property type="match status" value="1"/>
</dbReference>
<dbReference type="GeneID" id="5013207"/>
<keyword evidence="4" id="KW-0067">ATP-binding</keyword>
<dbReference type="GO" id="GO:0005516">
    <property type="term" value="F:calmodulin binding"/>
    <property type="evidence" value="ECO:0000318"/>
    <property type="project" value="GO_Central"/>
</dbReference>
<dbReference type="InterPro" id="IPR045269">
    <property type="entry name" value="Atg1-like"/>
</dbReference>
<dbReference type="EMBL" id="CT868006">
    <property type="protein sequence ID" value="CAK60025.1"/>
    <property type="molecule type" value="Genomic_DNA"/>
</dbReference>
<dbReference type="GO" id="GO:0005634">
    <property type="term" value="C:nucleus"/>
    <property type="evidence" value="ECO:0000318"/>
    <property type="project" value="GO_Central"/>
</dbReference>
<dbReference type="GO" id="GO:0004683">
    <property type="term" value="F:calcium/calmodulin-dependent protein kinase activity"/>
    <property type="evidence" value="ECO:0000318"/>
    <property type="project" value="GO_Central"/>
</dbReference>
<keyword evidence="1" id="KW-0808">Transferase</keyword>
<evidence type="ECO:0000313" key="6">
    <source>
        <dbReference type="EMBL" id="CAK60025.1"/>
    </source>
</evidence>
<dbReference type="GO" id="GO:0005737">
    <property type="term" value="C:cytoplasm"/>
    <property type="evidence" value="ECO:0000318"/>
    <property type="project" value="GO_Central"/>
</dbReference>
<dbReference type="RefSeq" id="XP_001427423.1">
    <property type="nucleotide sequence ID" value="XM_001427386.1"/>
</dbReference>
<evidence type="ECO:0000256" key="3">
    <source>
        <dbReference type="ARBA" id="ARBA00022777"/>
    </source>
</evidence>
<dbReference type="Proteomes" id="UP000000600">
    <property type="component" value="Unassembled WGS sequence"/>
</dbReference>
<dbReference type="PANTHER" id="PTHR24348:SF22">
    <property type="entry name" value="NON-SPECIFIC SERINE_THREONINE PROTEIN KINASE"/>
    <property type="match status" value="1"/>
</dbReference>
<keyword evidence="3" id="KW-0418">Kinase</keyword>
<evidence type="ECO:0000313" key="7">
    <source>
        <dbReference type="Proteomes" id="UP000000600"/>
    </source>
</evidence>
<dbReference type="AlphaFoldDB" id="A0BNA8"/>
<dbReference type="InterPro" id="IPR011009">
    <property type="entry name" value="Kinase-like_dom_sf"/>
</dbReference>
<name>A0BNA8_PARTE</name>
<dbReference type="HOGENOM" id="CLU_000288_37_6_1"/>
<reference evidence="6 7" key="1">
    <citation type="journal article" date="2006" name="Nature">
        <title>Global trends of whole-genome duplications revealed by the ciliate Paramecium tetraurelia.</title>
        <authorList>
            <consortium name="Genoscope"/>
            <person name="Aury J.-M."/>
            <person name="Jaillon O."/>
            <person name="Duret L."/>
            <person name="Noel B."/>
            <person name="Jubin C."/>
            <person name="Porcel B.M."/>
            <person name="Segurens B."/>
            <person name="Daubin V."/>
            <person name="Anthouard V."/>
            <person name="Aiach N."/>
            <person name="Arnaiz O."/>
            <person name="Billaut A."/>
            <person name="Beisson J."/>
            <person name="Blanc I."/>
            <person name="Bouhouche K."/>
            <person name="Camara F."/>
            <person name="Duharcourt S."/>
            <person name="Guigo R."/>
            <person name="Gogendeau D."/>
            <person name="Katinka M."/>
            <person name="Keller A.-M."/>
            <person name="Kissmehl R."/>
            <person name="Klotz C."/>
            <person name="Koll F."/>
            <person name="Le Moue A."/>
            <person name="Lepere C."/>
            <person name="Malinsky S."/>
            <person name="Nowacki M."/>
            <person name="Nowak J.K."/>
            <person name="Plattner H."/>
            <person name="Poulain J."/>
            <person name="Ruiz F."/>
            <person name="Serrano V."/>
            <person name="Zagulski M."/>
            <person name="Dessen P."/>
            <person name="Betermier M."/>
            <person name="Weissenbach J."/>
            <person name="Scarpelli C."/>
            <person name="Schachter V."/>
            <person name="Sperling L."/>
            <person name="Meyer E."/>
            <person name="Cohen J."/>
            <person name="Wincker P."/>
        </authorList>
    </citation>
    <scope>NUCLEOTIDE SEQUENCE [LARGE SCALE GENOMIC DNA]</scope>
    <source>
        <strain evidence="6 7">Stock d4-2</strain>
    </source>
</reference>
<evidence type="ECO:0000259" key="5">
    <source>
        <dbReference type="PROSITE" id="PS50011"/>
    </source>
</evidence>
<keyword evidence="7" id="KW-1185">Reference proteome</keyword>
<sequence length="545" mass="64870">MRNINDYYKIDKNNILGQGQYGEVYVCQKLENDYDYQKYCVKIIPLLSQDIQDEEMISEILKNYNSSNFQTGPKCINIVQTFDIFKDEISLYIVMEQCDEDLYSEFERMKSFNVWYSEQEVFELIRQIISSMKFLYNQKIIHRDIKPENILIKKDTQNKIYKLGDFGVGKLIEDMLNKSVITKTGSLNYAAPQMIFNQDCKSKCDIFSYGVLFYNICYKGEFPYPCNSIQNLLKSLKQLKSKRFKAPDLDFHRGGILKDLLEKMIVYDEAERTSYDEIFQHQIMTQTGMEETVNFLFQSEQLCQDFDKKESQDKKLNEILMLDLQINKTLLEVLFNRFKICYCFFKEIESNSQLTFLCYIIQLIAKYQLDYALAFVYIRPLELHPRIKQYNDIPELVQKQRQLKQFLLDYKGELAQEVLSLRQEIQVAFHKLRTDLFHQENKMKQSTQELSWQELDIIKNSATSRIEISILQDQLRNMGNQSILQDQFSNIQNLQSEKKDISLKEHLNLIINLETKFSIDLYKDNTDLNEKFPIHILQQYNKYFV</sequence>
<accession>A0BNA8</accession>
<dbReference type="InParanoid" id="A0BNA8"/>
<protein>
    <recommendedName>
        <fullName evidence="5">Protein kinase domain-containing protein</fullName>
    </recommendedName>
</protein>